<sequence>MVPGEMQRMHSWYTRACRLGLKDLWAQYPPDQPVCFVFCGYYVCEHIRVLGRYTTDLECVSGSFIGNKELLNAVIDLCSFILHEVVNPRGSFYHPGHSLA</sequence>
<dbReference type="HOGENOM" id="CLU_2311040_0_0_1"/>
<keyword evidence="2" id="KW-1185">Reference proteome</keyword>
<dbReference type="EnsemblPlants" id="KQK94325">
    <property type="protein sequence ID" value="KQK94325"/>
    <property type="gene ID" value="SETIT_027275mg"/>
</dbReference>
<protein>
    <submittedName>
        <fullName evidence="1">Uncharacterized protein</fullName>
    </submittedName>
</protein>
<dbReference type="AlphaFoldDB" id="K3ZL19"/>
<dbReference type="InParanoid" id="K3ZL19"/>
<evidence type="ECO:0000313" key="2">
    <source>
        <dbReference type="Proteomes" id="UP000004995"/>
    </source>
</evidence>
<accession>K3ZL19</accession>
<dbReference type="Proteomes" id="UP000004995">
    <property type="component" value="Unassembled WGS sequence"/>
</dbReference>
<name>K3ZL19_SETIT</name>
<reference evidence="1" key="2">
    <citation type="submission" date="2018-08" db="UniProtKB">
        <authorList>
            <consortium name="EnsemblPlants"/>
        </authorList>
    </citation>
    <scope>IDENTIFICATION</scope>
    <source>
        <strain evidence="1">Yugu1</strain>
    </source>
</reference>
<organism evidence="1 2">
    <name type="scientific">Setaria italica</name>
    <name type="common">Foxtail millet</name>
    <name type="synonym">Panicum italicum</name>
    <dbReference type="NCBI Taxonomy" id="4555"/>
    <lineage>
        <taxon>Eukaryota</taxon>
        <taxon>Viridiplantae</taxon>
        <taxon>Streptophyta</taxon>
        <taxon>Embryophyta</taxon>
        <taxon>Tracheophyta</taxon>
        <taxon>Spermatophyta</taxon>
        <taxon>Magnoliopsida</taxon>
        <taxon>Liliopsida</taxon>
        <taxon>Poales</taxon>
        <taxon>Poaceae</taxon>
        <taxon>PACMAD clade</taxon>
        <taxon>Panicoideae</taxon>
        <taxon>Panicodae</taxon>
        <taxon>Paniceae</taxon>
        <taxon>Cenchrinae</taxon>
        <taxon>Setaria</taxon>
    </lineage>
</organism>
<proteinExistence type="predicted"/>
<evidence type="ECO:0000313" key="1">
    <source>
        <dbReference type="EnsemblPlants" id="KQK94325"/>
    </source>
</evidence>
<reference evidence="2" key="1">
    <citation type="journal article" date="2012" name="Nat. Biotechnol.">
        <title>Reference genome sequence of the model plant Setaria.</title>
        <authorList>
            <person name="Bennetzen J.L."/>
            <person name="Schmutz J."/>
            <person name="Wang H."/>
            <person name="Percifield R."/>
            <person name="Hawkins J."/>
            <person name="Pontaroli A.C."/>
            <person name="Estep M."/>
            <person name="Feng L."/>
            <person name="Vaughn J.N."/>
            <person name="Grimwood J."/>
            <person name="Jenkins J."/>
            <person name="Barry K."/>
            <person name="Lindquist E."/>
            <person name="Hellsten U."/>
            <person name="Deshpande S."/>
            <person name="Wang X."/>
            <person name="Wu X."/>
            <person name="Mitros T."/>
            <person name="Triplett J."/>
            <person name="Yang X."/>
            <person name="Ye C.Y."/>
            <person name="Mauro-Herrera M."/>
            <person name="Wang L."/>
            <person name="Li P."/>
            <person name="Sharma M."/>
            <person name="Sharma R."/>
            <person name="Ronald P.C."/>
            <person name="Panaud O."/>
            <person name="Kellogg E.A."/>
            <person name="Brutnell T.P."/>
            <person name="Doust A.N."/>
            <person name="Tuskan G.A."/>
            <person name="Rokhsar D."/>
            <person name="Devos K.M."/>
        </authorList>
    </citation>
    <scope>NUCLEOTIDE SEQUENCE [LARGE SCALE GENOMIC DNA]</scope>
    <source>
        <strain evidence="2">cv. Yugu1</strain>
    </source>
</reference>
<dbReference type="EMBL" id="AGNK02004827">
    <property type="status" value="NOT_ANNOTATED_CDS"/>
    <property type="molecule type" value="Genomic_DNA"/>
</dbReference>
<dbReference type="Gramene" id="KQK94325">
    <property type="protein sequence ID" value="KQK94325"/>
    <property type="gene ID" value="SETIT_027275mg"/>
</dbReference>